<dbReference type="InterPro" id="IPR029063">
    <property type="entry name" value="SAM-dependent_MTases_sf"/>
</dbReference>
<dbReference type="RefSeq" id="WP_230055885.1">
    <property type="nucleotide sequence ID" value="NZ_CAJHOE010000001.1"/>
</dbReference>
<reference evidence="3 4" key="1">
    <citation type="submission" date="2020-11" db="EMBL/GenBank/DDBJ databases">
        <authorList>
            <person name="Peeters C."/>
        </authorList>
    </citation>
    <scope>NUCLEOTIDE SEQUENCE [LARGE SCALE GENOMIC DNA]</scope>
    <source>
        <strain evidence="3 4">LMG 8286</strain>
    </source>
</reference>
<dbReference type="Proteomes" id="UP000789359">
    <property type="component" value="Unassembled WGS sequence"/>
</dbReference>
<sequence length="514" mass="59031">MQSFEVKSSYDEMPYFSAAFHDSSVLRLHAIGKFLRLEPTPVRKARVLELGGAFGGNIMPLAVAYPDAEVVGVDISSIQVNTGNAIAKQMGIENFHLIEADIMALSPEQIKELGKFDYIIAHGFYSWVRKNVRDAFLALTKTLLKQNGIAFISYNVYPGWKSFDTLRDYMMFCAKDKNGIKRLDVAKRELNFMGEFLRMNFHTKSNEALKQTQELLLTQLNFVRSILKDSKNDYYILHEFFETTNEAQLFYKFANRLSDFGLGYLVESTLDDVFAPGIGVARFDRHINKTYKSRIDREQMRDFFLNRSFRKSLVMHEDELNEESETNISLDEISLIHIIAKLEKTKDGYSINDEPLSPQFNEIFAKIYDAYPASISIDELGISDDNINAFLALMANPATLLSTQKFSHIKYEKGKTRLKPRVAGYLRYFANTHKPVMLLATQLNSKTHIDTLGARTALLFDGQNSFDDIVKELEKIYEIYKNEPDAKHLNEFNPEIYASEVAKKLENSYFLEKF</sequence>
<dbReference type="Pfam" id="PF13847">
    <property type="entry name" value="Methyltransf_31"/>
    <property type="match status" value="1"/>
</dbReference>
<dbReference type="InterPro" id="IPR025714">
    <property type="entry name" value="Methyltranfer_dom"/>
</dbReference>
<dbReference type="InterPro" id="IPR018773">
    <property type="entry name" value="MeTrfase_reg_dom_prd"/>
</dbReference>
<dbReference type="SUPFAM" id="SSF53335">
    <property type="entry name" value="S-adenosyl-L-methionine-dependent methyltransferases"/>
    <property type="match status" value="1"/>
</dbReference>
<protein>
    <recommendedName>
        <fullName evidence="5">SAM-dependent methyltransferase</fullName>
    </recommendedName>
</protein>
<comment type="caution">
    <text evidence="3">The sequence shown here is derived from an EMBL/GenBank/DDBJ whole genome shotgun (WGS) entry which is preliminary data.</text>
</comment>
<evidence type="ECO:0000313" key="3">
    <source>
        <dbReference type="EMBL" id="CAD7286239.1"/>
    </source>
</evidence>
<feature type="domain" description="Methyltransferase regulatory" evidence="1">
    <location>
        <begin position="232"/>
        <end position="316"/>
    </location>
</feature>
<keyword evidence="4" id="KW-1185">Reference proteome</keyword>
<dbReference type="Pfam" id="PF10119">
    <property type="entry name" value="MethyTransf_Reg"/>
    <property type="match status" value="1"/>
</dbReference>
<dbReference type="EMBL" id="CAJHOE010000001">
    <property type="protein sequence ID" value="CAD7286239.1"/>
    <property type="molecule type" value="Genomic_DNA"/>
</dbReference>
<proteinExistence type="predicted"/>
<dbReference type="InterPro" id="IPR050723">
    <property type="entry name" value="CFA/CMAS"/>
</dbReference>
<evidence type="ECO:0000313" key="4">
    <source>
        <dbReference type="Proteomes" id="UP000789359"/>
    </source>
</evidence>
<feature type="domain" description="Methyltransferase" evidence="2">
    <location>
        <begin position="44"/>
        <end position="156"/>
    </location>
</feature>
<dbReference type="Gene3D" id="3.40.50.150">
    <property type="entry name" value="Vaccinia Virus protein VP39"/>
    <property type="match status" value="1"/>
</dbReference>
<name>A0ABM8Q0C5_9BACT</name>
<evidence type="ECO:0000259" key="2">
    <source>
        <dbReference type="Pfam" id="PF13847"/>
    </source>
</evidence>
<organism evidence="3 4">
    <name type="scientific">Campylobacter suis</name>
    <dbReference type="NCBI Taxonomy" id="2790657"/>
    <lineage>
        <taxon>Bacteria</taxon>
        <taxon>Pseudomonadati</taxon>
        <taxon>Campylobacterota</taxon>
        <taxon>Epsilonproteobacteria</taxon>
        <taxon>Campylobacterales</taxon>
        <taxon>Campylobacteraceae</taxon>
        <taxon>Campylobacter</taxon>
    </lineage>
</organism>
<accession>A0ABM8Q0C5</accession>
<evidence type="ECO:0008006" key="5">
    <source>
        <dbReference type="Google" id="ProtNLM"/>
    </source>
</evidence>
<dbReference type="PANTHER" id="PTHR43667:SF2">
    <property type="entry name" value="FATTY ACID C-METHYL TRANSFERASE"/>
    <property type="match status" value="1"/>
</dbReference>
<dbReference type="PANTHER" id="PTHR43667">
    <property type="entry name" value="CYCLOPROPANE-FATTY-ACYL-PHOSPHOLIPID SYNTHASE"/>
    <property type="match status" value="1"/>
</dbReference>
<evidence type="ECO:0000259" key="1">
    <source>
        <dbReference type="Pfam" id="PF10119"/>
    </source>
</evidence>
<dbReference type="CDD" id="cd02440">
    <property type="entry name" value="AdoMet_MTases"/>
    <property type="match status" value="1"/>
</dbReference>
<gene>
    <name evidence="3" type="ORF">LMG8286_00070</name>
</gene>